<dbReference type="EMBL" id="KN832987">
    <property type="protein sequence ID" value="KIM84612.1"/>
    <property type="molecule type" value="Genomic_DNA"/>
</dbReference>
<proteinExistence type="predicted"/>
<evidence type="ECO:0000256" key="1">
    <source>
        <dbReference type="SAM" id="MobiDB-lite"/>
    </source>
</evidence>
<feature type="compositionally biased region" description="Basic and acidic residues" evidence="1">
    <location>
        <begin position="364"/>
        <end position="387"/>
    </location>
</feature>
<evidence type="ECO:0000313" key="2">
    <source>
        <dbReference type="EMBL" id="KIM84612.1"/>
    </source>
</evidence>
<dbReference type="Proteomes" id="UP000054166">
    <property type="component" value="Unassembled WGS sequence"/>
</dbReference>
<feature type="region of interest" description="Disordered" evidence="1">
    <location>
        <begin position="358"/>
        <end position="410"/>
    </location>
</feature>
<name>A0A0C3C4S3_PILCF</name>
<gene>
    <name evidence="2" type="ORF">PILCRDRAFT_6236</name>
</gene>
<accession>A0A0C3C4S3</accession>
<evidence type="ECO:0000313" key="3">
    <source>
        <dbReference type="Proteomes" id="UP000054166"/>
    </source>
</evidence>
<sequence length="410" mass="44297">MKSLIPEISISPAPPEAISDEPYSPFSSASFVIPDVDDESFRPHHLTPPPTFSSHRQLSPLRPPDSPVVSTGLKHERFEALLRASKERSAAVGKKKAADLRKEIALKAHKSKQIERRALFLSKLQAPPSPSAVSLPKTPPDSPAIFHYTLPSPGLNSPLALFDALSHNTLANIGLQSVEPWVEQVDFRLLEDESKPSNRSAVSAVRTELGKPMPSLEQISAHLSSHRSISPAPHSEKSPLRLPAFLLSPSAESSRASVPTDAVVAGLSKPMSRLPIGVGRLQMPGRLLPASSPQPSTATFPSRCIPTSAHSDATVTCGLQITTTIVPRSATSSSTKLSEHNVCLLASRVRTAKDMLSTLKRRTHPSEEGLRGHGQDEEDRKERRRSSPAEMQPTERSGFTHPVLSIPGGF</sequence>
<feature type="region of interest" description="Disordered" evidence="1">
    <location>
        <begin position="1"/>
        <end position="22"/>
    </location>
</feature>
<dbReference type="HOGENOM" id="CLU_056207_0_0_1"/>
<feature type="compositionally biased region" description="Low complexity" evidence="1">
    <location>
        <begin position="1"/>
        <end position="11"/>
    </location>
</feature>
<dbReference type="InParanoid" id="A0A0C3C4S3"/>
<feature type="region of interest" description="Disordered" evidence="1">
    <location>
        <begin position="38"/>
        <end position="70"/>
    </location>
</feature>
<protein>
    <submittedName>
        <fullName evidence="2">Uncharacterized protein</fullName>
    </submittedName>
</protein>
<dbReference type="AlphaFoldDB" id="A0A0C3C4S3"/>
<reference evidence="2 3" key="1">
    <citation type="submission" date="2014-04" db="EMBL/GenBank/DDBJ databases">
        <authorList>
            <consortium name="DOE Joint Genome Institute"/>
            <person name="Kuo A."/>
            <person name="Tarkka M."/>
            <person name="Buscot F."/>
            <person name="Kohler A."/>
            <person name="Nagy L.G."/>
            <person name="Floudas D."/>
            <person name="Copeland A."/>
            <person name="Barry K.W."/>
            <person name="Cichocki N."/>
            <person name="Veneault-Fourrey C."/>
            <person name="LaButti K."/>
            <person name="Lindquist E.A."/>
            <person name="Lipzen A."/>
            <person name="Lundell T."/>
            <person name="Morin E."/>
            <person name="Murat C."/>
            <person name="Sun H."/>
            <person name="Tunlid A."/>
            <person name="Henrissat B."/>
            <person name="Grigoriev I.V."/>
            <person name="Hibbett D.S."/>
            <person name="Martin F."/>
            <person name="Nordberg H.P."/>
            <person name="Cantor M.N."/>
            <person name="Hua S.X."/>
        </authorList>
    </citation>
    <scope>NUCLEOTIDE SEQUENCE [LARGE SCALE GENOMIC DNA]</scope>
    <source>
        <strain evidence="2 3">F 1598</strain>
    </source>
</reference>
<dbReference type="OrthoDB" id="3250108at2759"/>
<keyword evidence="3" id="KW-1185">Reference proteome</keyword>
<organism evidence="2 3">
    <name type="scientific">Piloderma croceum (strain F 1598)</name>
    <dbReference type="NCBI Taxonomy" id="765440"/>
    <lineage>
        <taxon>Eukaryota</taxon>
        <taxon>Fungi</taxon>
        <taxon>Dikarya</taxon>
        <taxon>Basidiomycota</taxon>
        <taxon>Agaricomycotina</taxon>
        <taxon>Agaricomycetes</taxon>
        <taxon>Agaricomycetidae</taxon>
        <taxon>Atheliales</taxon>
        <taxon>Atheliaceae</taxon>
        <taxon>Piloderma</taxon>
    </lineage>
</organism>
<reference evidence="3" key="2">
    <citation type="submission" date="2015-01" db="EMBL/GenBank/DDBJ databases">
        <title>Evolutionary Origins and Diversification of the Mycorrhizal Mutualists.</title>
        <authorList>
            <consortium name="DOE Joint Genome Institute"/>
            <consortium name="Mycorrhizal Genomics Consortium"/>
            <person name="Kohler A."/>
            <person name="Kuo A."/>
            <person name="Nagy L.G."/>
            <person name="Floudas D."/>
            <person name="Copeland A."/>
            <person name="Barry K.W."/>
            <person name="Cichocki N."/>
            <person name="Veneault-Fourrey C."/>
            <person name="LaButti K."/>
            <person name="Lindquist E.A."/>
            <person name="Lipzen A."/>
            <person name="Lundell T."/>
            <person name="Morin E."/>
            <person name="Murat C."/>
            <person name="Riley R."/>
            <person name="Ohm R."/>
            <person name="Sun H."/>
            <person name="Tunlid A."/>
            <person name="Henrissat B."/>
            <person name="Grigoriev I.V."/>
            <person name="Hibbett D.S."/>
            <person name="Martin F."/>
        </authorList>
    </citation>
    <scope>NUCLEOTIDE SEQUENCE [LARGE SCALE GENOMIC DNA]</scope>
    <source>
        <strain evidence="3">F 1598</strain>
    </source>
</reference>